<dbReference type="PANTHER" id="PTHR43196:SF2">
    <property type="entry name" value="PHOSPHOADENOSINE PHOSPHOSULFATE REDUCTASE"/>
    <property type="match status" value="1"/>
</dbReference>
<gene>
    <name evidence="2" type="ordered locus">SAR116_0764</name>
</gene>
<dbReference type="EC" id="1.8.4.8" evidence="2"/>
<dbReference type="eggNOG" id="COG0175">
    <property type="taxonomic scope" value="Bacteria"/>
</dbReference>
<dbReference type="EMBL" id="CP001751">
    <property type="protein sequence ID" value="ADE39007.1"/>
    <property type="molecule type" value="Genomic_DNA"/>
</dbReference>
<dbReference type="Gene3D" id="3.40.50.620">
    <property type="entry name" value="HUPs"/>
    <property type="match status" value="1"/>
</dbReference>
<dbReference type="Pfam" id="PF01507">
    <property type="entry name" value="PAPS_reduct"/>
    <property type="match status" value="1"/>
</dbReference>
<keyword evidence="2" id="KW-0808">Transferase</keyword>
<reference evidence="2 3" key="1">
    <citation type="journal article" date="2010" name="J. Bacteriol.">
        <title>Complete genome sequence of "Candidatus Puniceispirillum marinum" IMCC1322, a representative of the SAR116 clade in the Alphaproteobacteria.</title>
        <authorList>
            <person name="Oh H.M."/>
            <person name="Kwon K.K."/>
            <person name="Kang I."/>
            <person name="Kang S.G."/>
            <person name="Lee J.H."/>
            <person name="Kim S.J."/>
            <person name="Cho J.C."/>
        </authorList>
    </citation>
    <scope>NUCLEOTIDE SEQUENCE [LARGE SCALE GENOMIC DNA]</scope>
    <source>
        <strain evidence="2 3">IMCC1322</strain>
    </source>
</reference>
<accession>D5BRW0</accession>
<dbReference type="AlphaFoldDB" id="D5BRW0"/>
<organism evidence="2 3">
    <name type="scientific">Puniceispirillum marinum (strain IMCC1322)</name>
    <dbReference type="NCBI Taxonomy" id="488538"/>
    <lineage>
        <taxon>Bacteria</taxon>
        <taxon>Pseudomonadati</taxon>
        <taxon>Pseudomonadota</taxon>
        <taxon>Alphaproteobacteria</taxon>
        <taxon>Candidatus Puniceispirillales</taxon>
        <taxon>Candidatus Puniceispirillaceae</taxon>
        <taxon>Candidatus Puniceispirillum</taxon>
    </lineage>
</organism>
<name>D5BRW0_PUNMI</name>
<dbReference type="InterPro" id="IPR050128">
    <property type="entry name" value="Sulfate_adenylyltrnsfr_sub2"/>
</dbReference>
<dbReference type="InterPro" id="IPR002500">
    <property type="entry name" value="PAPS_reduct_dom"/>
</dbReference>
<proteinExistence type="predicted"/>
<dbReference type="HOGENOM" id="CLU_027799_2_0_5"/>
<sequence>MNMPKNGNAAKLPSQFKNIQKLVDDVYRNSTSPWVVTYSGGKDSSVVLDMFLRSAKKYPDGKHIYVVSNNTRVESPLVIGQLEKMHKILRRYIEAEGLKVSVHMTEPPLYDSFWVNLIGKGYPAPNQMFRWCTSRLKIDPTSAFIDRTIGNKDLMMSVGTRAAESASRKRNIDKHSVSEFFSTHTTRQNTQIFMPIRYLTDDDVWEYLASVTPPWGGDYMDLINLYREAYGGECPVVADASALSQPSCGERSPRFGCWTCTLVKDDSSLQGLIASGYMNLKPLYDFRNWLVETRDDITTRLPFNRQGQTRYKNGLLVYGPYRLEHRLEILTKLMTVQKTVGANLILDQEIDLIHDLWEEDRVFFQRYIGVRIPLNKFDESEFVTF</sequence>
<dbReference type="STRING" id="488538.SAR116_0764"/>
<keyword evidence="2" id="KW-0560">Oxidoreductase</keyword>
<feature type="domain" description="Phosphoadenosine phosphosulphate reductase" evidence="1">
    <location>
        <begin position="35"/>
        <end position="211"/>
    </location>
</feature>
<dbReference type="GO" id="GO:0004604">
    <property type="term" value="F:phosphoadenylyl-sulfate reductase (thioredoxin) activity"/>
    <property type="evidence" value="ECO:0007669"/>
    <property type="project" value="UniProtKB-EC"/>
</dbReference>
<dbReference type="SUPFAM" id="SSF52402">
    <property type="entry name" value="Adenine nucleotide alpha hydrolases-like"/>
    <property type="match status" value="1"/>
</dbReference>
<dbReference type="KEGG" id="apb:SAR116_0764"/>
<evidence type="ECO:0000259" key="1">
    <source>
        <dbReference type="Pfam" id="PF01507"/>
    </source>
</evidence>
<keyword evidence="3" id="KW-1185">Reference proteome</keyword>
<dbReference type="InterPro" id="IPR017598">
    <property type="entry name" value="SulphurTrfase_DndC"/>
</dbReference>
<dbReference type="PANTHER" id="PTHR43196">
    <property type="entry name" value="SULFATE ADENYLYLTRANSFERASE SUBUNIT 2"/>
    <property type="match status" value="1"/>
</dbReference>
<dbReference type="OrthoDB" id="9774475at2"/>
<dbReference type="InterPro" id="IPR014729">
    <property type="entry name" value="Rossmann-like_a/b/a_fold"/>
</dbReference>
<dbReference type="GO" id="GO:0016740">
    <property type="term" value="F:transferase activity"/>
    <property type="evidence" value="ECO:0007669"/>
    <property type="project" value="UniProtKB-KW"/>
</dbReference>
<dbReference type="NCBIfam" id="TIGR03183">
    <property type="entry name" value="DNA_S_dndC"/>
    <property type="match status" value="1"/>
</dbReference>
<protein>
    <submittedName>
        <fullName evidence="2">3'-phosphoadenosine 5'-phosphosulfate sulfotransferase</fullName>
        <ecNumber evidence="2">1.8.4.8</ecNumber>
    </submittedName>
</protein>
<evidence type="ECO:0000313" key="2">
    <source>
        <dbReference type="EMBL" id="ADE39007.1"/>
    </source>
</evidence>
<dbReference type="Proteomes" id="UP000007460">
    <property type="component" value="Chromosome"/>
</dbReference>
<evidence type="ECO:0000313" key="3">
    <source>
        <dbReference type="Proteomes" id="UP000007460"/>
    </source>
</evidence>